<name>A0A7Z0IQ21_9ACTN</name>
<comment type="caution">
    <text evidence="2">The sequence shown here is derived from an EMBL/GenBank/DDBJ whole genome shotgun (WGS) entry which is preliminary data.</text>
</comment>
<dbReference type="PANTHER" id="PTHR30188:SF4">
    <property type="entry name" value="PROTEIN TRIGALACTOSYLDIACYLGLYCEROL 1, CHLOROPLASTIC"/>
    <property type="match status" value="1"/>
</dbReference>
<gene>
    <name evidence="2" type="ORF">BJ988_000147</name>
</gene>
<dbReference type="Pfam" id="PF02405">
    <property type="entry name" value="MlaE"/>
    <property type="match status" value="1"/>
</dbReference>
<dbReference type="GO" id="GO:0043190">
    <property type="term" value="C:ATP-binding cassette (ABC) transporter complex"/>
    <property type="evidence" value="ECO:0007669"/>
    <property type="project" value="InterPro"/>
</dbReference>
<dbReference type="RefSeq" id="WP_179656217.1">
    <property type="nucleotide sequence ID" value="NZ_JACBZR010000001.1"/>
</dbReference>
<evidence type="ECO:0000256" key="1">
    <source>
        <dbReference type="SAM" id="Phobius"/>
    </source>
</evidence>
<proteinExistence type="predicted"/>
<feature type="transmembrane region" description="Helical" evidence="1">
    <location>
        <begin position="134"/>
        <end position="156"/>
    </location>
</feature>
<organism evidence="2 3">
    <name type="scientific">Nocardioides panzhihuensis</name>
    <dbReference type="NCBI Taxonomy" id="860243"/>
    <lineage>
        <taxon>Bacteria</taxon>
        <taxon>Bacillati</taxon>
        <taxon>Actinomycetota</taxon>
        <taxon>Actinomycetes</taxon>
        <taxon>Propionibacteriales</taxon>
        <taxon>Nocardioidaceae</taxon>
        <taxon>Nocardioides</taxon>
    </lineage>
</organism>
<keyword evidence="1" id="KW-0472">Membrane</keyword>
<dbReference type="PANTHER" id="PTHR30188">
    <property type="entry name" value="ABC TRANSPORTER PERMEASE PROTEIN-RELATED"/>
    <property type="match status" value="1"/>
</dbReference>
<feature type="transmembrane region" description="Helical" evidence="1">
    <location>
        <begin position="230"/>
        <end position="250"/>
    </location>
</feature>
<protein>
    <submittedName>
        <fullName evidence="2">Phospholipid/cholesterol/gamma-HCH transport system permease protein</fullName>
    </submittedName>
</protein>
<dbReference type="AlphaFoldDB" id="A0A7Z0IQ21"/>
<accession>A0A7Z0IQ21</accession>
<keyword evidence="1" id="KW-1133">Transmembrane helix</keyword>
<keyword evidence="3" id="KW-1185">Reference proteome</keyword>
<reference evidence="2 3" key="1">
    <citation type="submission" date="2020-07" db="EMBL/GenBank/DDBJ databases">
        <title>Sequencing the genomes of 1000 actinobacteria strains.</title>
        <authorList>
            <person name="Klenk H.-P."/>
        </authorList>
    </citation>
    <scope>NUCLEOTIDE SEQUENCE [LARGE SCALE GENOMIC DNA]</scope>
    <source>
        <strain evidence="2 3">DSM 26487</strain>
    </source>
</reference>
<dbReference type="Proteomes" id="UP000564496">
    <property type="component" value="Unassembled WGS sequence"/>
</dbReference>
<feature type="transmembrane region" description="Helical" evidence="1">
    <location>
        <begin position="162"/>
        <end position="182"/>
    </location>
</feature>
<dbReference type="EMBL" id="JACBZR010000001">
    <property type="protein sequence ID" value="NYI75499.1"/>
    <property type="molecule type" value="Genomic_DNA"/>
</dbReference>
<evidence type="ECO:0000313" key="3">
    <source>
        <dbReference type="Proteomes" id="UP000564496"/>
    </source>
</evidence>
<feature type="transmembrane region" description="Helical" evidence="1">
    <location>
        <begin position="90"/>
        <end position="113"/>
    </location>
</feature>
<dbReference type="GO" id="GO:0005548">
    <property type="term" value="F:phospholipid transporter activity"/>
    <property type="evidence" value="ECO:0007669"/>
    <property type="project" value="TreeGrafter"/>
</dbReference>
<sequence length="252" mass="26074">MLVARTALTRLGGFFSLCGDSAVAVFRRPFQLQEVLDQTVFIASVSVVPVIFVTIPFTVVVQFFVGQLLTEIGANDLAGAGAGLAVIQELGPFCSVLVVAGAGATAVCADLGARKIREELDAMETLGIDPVHRLVVPRIIAFVIVSVGLFGIVSVVGLVGTYAFSVLVQGSSAGLFVANLTLLTDLGNFITSLIKTAVFGLAAALVASYLGLNAKGGPKGVGEAVNQTVVYTLMVLVVLNTLITSVYLQIEG</sequence>
<feature type="transmembrane region" description="Helical" evidence="1">
    <location>
        <begin position="40"/>
        <end position="65"/>
    </location>
</feature>
<keyword evidence="1" id="KW-0812">Transmembrane</keyword>
<feature type="transmembrane region" description="Helical" evidence="1">
    <location>
        <begin position="189"/>
        <end position="210"/>
    </location>
</feature>
<evidence type="ECO:0000313" key="2">
    <source>
        <dbReference type="EMBL" id="NYI75499.1"/>
    </source>
</evidence>
<dbReference type="InterPro" id="IPR030802">
    <property type="entry name" value="Permease_MalE"/>
</dbReference>